<proteinExistence type="predicted"/>
<dbReference type="Proteomes" id="UP000008120">
    <property type="component" value="Chromosome"/>
</dbReference>
<reference evidence="1 2" key="1">
    <citation type="journal article" date="2005" name="Environ. Microbiol.">
        <title>Genetic and functional properties of uncultivated thermophilic crenarchaeotes from a subsurface gold mine as revealed by analysis of genome fragments.</title>
        <authorList>
            <person name="Nunoura T."/>
            <person name="Hirayama H."/>
            <person name="Takami H."/>
            <person name="Oida H."/>
            <person name="Nishi S."/>
            <person name="Shimamura S."/>
            <person name="Suzuki Y."/>
            <person name="Inagaki F."/>
            <person name="Takai K."/>
            <person name="Nealson K.H."/>
            <person name="Horikoshi K."/>
        </authorList>
    </citation>
    <scope>NUCLEOTIDE SEQUENCE [LARGE SCALE GENOMIC DNA]</scope>
</reference>
<gene>
    <name evidence="1" type="ORF">HGMM_F22F09C18</name>
</gene>
<organism evidence="1 2">
    <name type="scientific">Caldiarchaeum subterraneum</name>
    <dbReference type="NCBI Taxonomy" id="311458"/>
    <lineage>
        <taxon>Archaea</taxon>
        <taxon>Nitrososphaerota</taxon>
        <taxon>Candidatus Caldarchaeales</taxon>
        <taxon>Candidatus Caldarchaeaceae</taxon>
        <taxon>Candidatus Caldarchaeum</taxon>
    </lineage>
</organism>
<protein>
    <submittedName>
        <fullName evidence="1">Uncharacterized protein</fullName>
    </submittedName>
</protein>
<evidence type="ECO:0000313" key="1">
    <source>
        <dbReference type="EMBL" id="BAJ46768.1"/>
    </source>
</evidence>
<reference evidence="1 2" key="2">
    <citation type="journal article" date="2011" name="Nucleic Acids Res.">
        <title>Insights into the evolution of Archaea and eukaryotic protein modifier systems revealed by the genome of a novel archaeal group.</title>
        <authorList>
            <person name="Nunoura T."/>
            <person name="Takaki Y."/>
            <person name="Kakuta J."/>
            <person name="Nishi S."/>
            <person name="Sugahara J."/>
            <person name="Kazama H."/>
            <person name="Chee G."/>
            <person name="Hattori M."/>
            <person name="Kanai A."/>
            <person name="Atomi H."/>
            <person name="Takai K."/>
            <person name="Takami H."/>
        </authorList>
    </citation>
    <scope>NUCLEOTIDE SEQUENCE [LARGE SCALE GENOMIC DNA]</scope>
</reference>
<accession>E6N362</accession>
<dbReference type="EMBL" id="AP011708">
    <property type="protein sequence ID" value="BAJ46768.1"/>
    <property type="molecule type" value="Genomic_DNA"/>
</dbReference>
<name>E6N362_CALS0</name>
<dbReference type="AlphaFoldDB" id="E6N362"/>
<sequence length="59" mass="6787">MWVGHDDNSVTRERVVDVFGEMRSVSSFPEKYLRPTAGYRKHVDNTGHPLITVYGFMEA</sequence>
<evidence type="ECO:0000313" key="2">
    <source>
        <dbReference type="Proteomes" id="UP000008120"/>
    </source>
</evidence>